<sequence length="406" mass="46233">MNIKQNVAIFLLWLAIPLLAVSAVGNEREKTAQYIVINFSHPSEKAFQEVAETFKGHGNDSVRIGVGVIISYLAYAPDEAAKRLKNYLSYAEKYDLPLVIQLDGEQWWENRPDLWNWWDPDQPGYNPDNKYNVEWTSWRADDAVKIGWRNWGRQLRVLPMPNLMSPRYRTACHTEMKKLVPMVVSWYRHLPASKKHLFVGLKVGWESSIGVNNWYYPNGNELLVKSGDQDPQYGLTLDSLPARGVTAMGYAAVSTYGLAKSGTLQQEQLTTVVQAHLSDLSKLCAEMGVPRNRLFTHCGGWSQGETLYKAAINEYACPGWSFYDFAGNPLMDTTAMDALQQSNAPFWSAVEWLYNGKNADNWQSALRNTLSIPLIRYLCIYNWEGIKEEEQPVNAIKRYVAETKSE</sequence>
<comment type="caution">
    <text evidence="1">The sequence shown here is derived from an EMBL/GenBank/DDBJ whole genome shotgun (WGS) entry which is preliminary data.</text>
</comment>
<proteinExistence type="predicted"/>
<organism evidence="1 2">
    <name type="scientific">Parapedobacter defluvii</name>
    <dbReference type="NCBI Taxonomy" id="2045106"/>
    <lineage>
        <taxon>Bacteria</taxon>
        <taxon>Pseudomonadati</taxon>
        <taxon>Bacteroidota</taxon>
        <taxon>Sphingobacteriia</taxon>
        <taxon>Sphingobacteriales</taxon>
        <taxon>Sphingobacteriaceae</taxon>
        <taxon>Parapedobacter</taxon>
    </lineage>
</organism>
<protein>
    <submittedName>
        <fullName evidence="1">Uncharacterized protein</fullName>
    </submittedName>
</protein>
<evidence type="ECO:0000313" key="2">
    <source>
        <dbReference type="Proteomes" id="UP000597338"/>
    </source>
</evidence>
<gene>
    <name evidence="1" type="ORF">GCM10011386_06190</name>
</gene>
<name>A0ABQ1L424_9SPHI</name>
<dbReference type="RefSeq" id="WP_188747236.1">
    <property type="nucleotide sequence ID" value="NZ_BMIK01000001.1"/>
</dbReference>
<dbReference type="Proteomes" id="UP000597338">
    <property type="component" value="Unassembled WGS sequence"/>
</dbReference>
<dbReference type="EMBL" id="BMIK01000001">
    <property type="protein sequence ID" value="GGC17115.1"/>
    <property type="molecule type" value="Genomic_DNA"/>
</dbReference>
<evidence type="ECO:0000313" key="1">
    <source>
        <dbReference type="EMBL" id="GGC17115.1"/>
    </source>
</evidence>
<reference evidence="2" key="1">
    <citation type="journal article" date="2019" name="Int. J. Syst. Evol. Microbiol.">
        <title>The Global Catalogue of Microorganisms (GCM) 10K type strain sequencing project: providing services to taxonomists for standard genome sequencing and annotation.</title>
        <authorList>
            <consortium name="The Broad Institute Genomics Platform"/>
            <consortium name="The Broad Institute Genome Sequencing Center for Infectious Disease"/>
            <person name="Wu L."/>
            <person name="Ma J."/>
        </authorList>
    </citation>
    <scope>NUCLEOTIDE SEQUENCE [LARGE SCALE GENOMIC DNA]</scope>
    <source>
        <strain evidence="2">CGMCC 1.15342</strain>
    </source>
</reference>
<accession>A0ABQ1L424</accession>
<keyword evidence="2" id="KW-1185">Reference proteome</keyword>